<accession>A0A402CSA1</accession>
<organism evidence="1 2">
    <name type="scientific">Capsulimonas corticalis</name>
    <dbReference type="NCBI Taxonomy" id="2219043"/>
    <lineage>
        <taxon>Bacteria</taxon>
        <taxon>Bacillati</taxon>
        <taxon>Armatimonadota</taxon>
        <taxon>Armatimonadia</taxon>
        <taxon>Capsulimonadales</taxon>
        <taxon>Capsulimonadaceae</taxon>
        <taxon>Capsulimonas</taxon>
    </lineage>
</organism>
<dbReference type="AlphaFoldDB" id="A0A402CSA1"/>
<reference evidence="1 2" key="1">
    <citation type="journal article" date="2019" name="Int. J. Syst. Evol. Microbiol.">
        <title>Capsulimonas corticalis gen. nov., sp. nov., an aerobic capsulated bacterium, of a novel bacterial order, Capsulimonadales ord. nov., of the class Armatimonadia of the phylum Armatimonadetes.</title>
        <authorList>
            <person name="Li J."/>
            <person name="Kudo C."/>
            <person name="Tonouchi A."/>
        </authorList>
    </citation>
    <scope>NUCLEOTIDE SEQUENCE [LARGE SCALE GENOMIC DNA]</scope>
    <source>
        <strain evidence="1 2">AX-7</strain>
    </source>
</reference>
<dbReference type="EMBL" id="AP025739">
    <property type="protein sequence ID" value="BDI28307.1"/>
    <property type="molecule type" value="Genomic_DNA"/>
</dbReference>
<dbReference type="KEGG" id="ccot:CCAX7_003580"/>
<name>A0A402CSA1_9BACT</name>
<gene>
    <name evidence="1" type="ORF">CCAX7_003580</name>
</gene>
<proteinExistence type="predicted"/>
<dbReference type="Proteomes" id="UP000287394">
    <property type="component" value="Chromosome"/>
</dbReference>
<protein>
    <submittedName>
        <fullName evidence="1">Uncharacterized protein</fullName>
    </submittedName>
</protein>
<evidence type="ECO:0000313" key="2">
    <source>
        <dbReference type="Proteomes" id="UP000287394"/>
    </source>
</evidence>
<sequence>MAANTEDAIEEFMGDNPRASEWRALRLSLTDRLKSLLRQHEQETDLGTLANLERQIHTLREQINALGTEEIVSQFVEDSVRVTIARPDLGGEEFED</sequence>
<keyword evidence="2" id="KW-1185">Reference proteome</keyword>
<evidence type="ECO:0000313" key="1">
    <source>
        <dbReference type="EMBL" id="BDI28307.1"/>
    </source>
</evidence>
<dbReference type="RefSeq" id="WP_119320250.1">
    <property type="nucleotide sequence ID" value="NZ_AP025739.1"/>
</dbReference>